<keyword evidence="10" id="KW-0443">Lipid metabolism</keyword>
<evidence type="ECO:0000256" key="14">
    <source>
        <dbReference type="ARBA" id="ARBA00048586"/>
    </source>
</evidence>
<proteinExistence type="inferred from homology"/>
<comment type="similarity">
    <text evidence="3 15">Belongs to the CDP-alcohol phosphatidyltransferase class-I family.</text>
</comment>
<keyword evidence="9 16" id="KW-1133">Transmembrane helix</keyword>
<feature type="transmembrane region" description="Helical" evidence="16">
    <location>
        <begin position="142"/>
        <end position="160"/>
    </location>
</feature>
<evidence type="ECO:0000256" key="9">
    <source>
        <dbReference type="ARBA" id="ARBA00022989"/>
    </source>
</evidence>
<evidence type="ECO:0000256" key="5">
    <source>
        <dbReference type="ARBA" id="ARBA00014944"/>
    </source>
</evidence>
<dbReference type="PANTHER" id="PTHR14269">
    <property type="entry name" value="CDP-DIACYLGLYCEROL--GLYCEROL-3-PHOSPHATE 3-PHOSPHATIDYLTRANSFERASE-RELATED"/>
    <property type="match status" value="1"/>
</dbReference>
<keyword evidence="8 16" id="KW-0812">Transmembrane</keyword>
<comment type="catalytic activity">
    <reaction evidence="14">
        <text>a CDP-1,2-diacyl-sn-glycerol + sn-glycerol 3-phosphate = a 1,2-diacyl-sn-glycero-3-phospho-(1'-sn-glycero-3'-phosphate) + CMP + H(+)</text>
        <dbReference type="Rhea" id="RHEA:12593"/>
        <dbReference type="ChEBI" id="CHEBI:15378"/>
        <dbReference type="ChEBI" id="CHEBI:57597"/>
        <dbReference type="ChEBI" id="CHEBI:58332"/>
        <dbReference type="ChEBI" id="CHEBI:60110"/>
        <dbReference type="ChEBI" id="CHEBI:60377"/>
        <dbReference type="EC" id="2.7.8.5"/>
    </reaction>
</comment>
<feature type="transmembrane region" description="Helical" evidence="16">
    <location>
        <begin position="88"/>
        <end position="106"/>
    </location>
</feature>
<dbReference type="RefSeq" id="WP_344805286.1">
    <property type="nucleotide sequence ID" value="NZ_BAABBO010000007.1"/>
</dbReference>
<feature type="transmembrane region" description="Helical" evidence="16">
    <location>
        <begin position="200"/>
        <end position="223"/>
    </location>
</feature>
<reference evidence="18" key="1">
    <citation type="journal article" date="2019" name="Int. J. Syst. Evol. Microbiol.">
        <title>The Global Catalogue of Microorganisms (GCM) 10K type strain sequencing project: providing services to taxonomists for standard genome sequencing and annotation.</title>
        <authorList>
            <consortium name="The Broad Institute Genomics Platform"/>
            <consortium name="The Broad Institute Genome Sequencing Center for Infectious Disease"/>
            <person name="Wu L."/>
            <person name="Ma J."/>
        </authorList>
    </citation>
    <scope>NUCLEOTIDE SEQUENCE [LARGE SCALE GENOMIC DNA]</scope>
    <source>
        <strain evidence="18">JCM 17555</strain>
    </source>
</reference>
<gene>
    <name evidence="17" type="ORF">GCM10022278_17040</name>
</gene>
<comment type="subcellular location">
    <subcellularLocation>
        <location evidence="1">Membrane</location>
        <topology evidence="1">Multi-pass membrane protein</topology>
    </subcellularLocation>
</comment>
<organism evidence="17 18">
    <name type="scientific">Allohahella marinimesophila</name>
    <dbReference type="NCBI Taxonomy" id="1054972"/>
    <lineage>
        <taxon>Bacteria</taxon>
        <taxon>Pseudomonadati</taxon>
        <taxon>Pseudomonadota</taxon>
        <taxon>Gammaproteobacteria</taxon>
        <taxon>Oceanospirillales</taxon>
        <taxon>Hahellaceae</taxon>
        <taxon>Allohahella</taxon>
    </lineage>
</organism>
<evidence type="ECO:0000256" key="16">
    <source>
        <dbReference type="SAM" id="Phobius"/>
    </source>
</evidence>
<feature type="transmembrane region" description="Helical" evidence="16">
    <location>
        <begin position="112"/>
        <end position="130"/>
    </location>
</feature>
<evidence type="ECO:0000256" key="2">
    <source>
        <dbReference type="ARBA" id="ARBA00005042"/>
    </source>
</evidence>
<feature type="transmembrane region" description="Helical" evidence="16">
    <location>
        <begin position="20"/>
        <end position="43"/>
    </location>
</feature>
<dbReference type="InterPro" id="IPR048254">
    <property type="entry name" value="CDP_ALCOHOL_P_TRANSF_CS"/>
</dbReference>
<evidence type="ECO:0000256" key="13">
    <source>
        <dbReference type="ARBA" id="ARBA00023264"/>
    </source>
</evidence>
<evidence type="ECO:0000256" key="15">
    <source>
        <dbReference type="RuleBase" id="RU003750"/>
    </source>
</evidence>
<dbReference type="Proteomes" id="UP001501337">
    <property type="component" value="Unassembled WGS sequence"/>
</dbReference>
<accession>A0ABP7P3Z2</accession>
<evidence type="ECO:0000256" key="6">
    <source>
        <dbReference type="ARBA" id="ARBA00022516"/>
    </source>
</evidence>
<comment type="pathway">
    <text evidence="2">Phospholipid metabolism; phosphatidylglycerol biosynthesis; phosphatidylglycerol from CDP-diacylglycerol: step 1/2.</text>
</comment>
<dbReference type="EC" id="2.7.8.5" evidence="4"/>
<dbReference type="Gene3D" id="1.20.120.1760">
    <property type="match status" value="1"/>
</dbReference>
<dbReference type="InterPro" id="IPR050324">
    <property type="entry name" value="CDP-alcohol_PTase-I"/>
</dbReference>
<evidence type="ECO:0000256" key="7">
    <source>
        <dbReference type="ARBA" id="ARBA00022679"/>
    </source>
</evidence>
<evidence type="ECO:0000256" key="4">
    <source>
        <dbReference type="ARBA" id="ARBA00013170"/>
    </source>
</evidence>
<keyword evidence="11 16" id="KW-0472">Membrane</keyword>
<feature type="transmembrane region" description="Helical" evidence="16">
    <location>
        <begin position="49"/>
        <end position="67"/>
    </location>
</feature>
<dbReference type="PANTHER" id="PTHR14269:SF11">
    <property type="entry name" value="CDP-DIACYLGLYCEROL--GLYCEROL-3-PHOSPHATE 3-PHOSPHATIDYLTRANSFERASE"/>
    <property type="match status" value="1"/>
</dbReference>
<evidence type="ECO:0000256" key="11">
    <source>
        <dbReference type="ARBA" id="ARBA00023136"/>
    </source>
</evidence>
<dbReference type="PROSITE" id="PS00379">
    <property type="entry name" value="CDP_ALCOHOL_P_TRANSF"/>
    <property type="match status" value="1"/>
</dbReference>
<evidence type="ECO:0000256" key="10">
    <source>
        <dbReference type="ARBA" id="ARBA00023098"/>
    </source>
</evidence>
<keyword evidence="12" id="KW-0594">Phospholipid biosynthesis</keyword>
<dbReference type="PIRSF" id="PIRSF000847">
    <property type="entry name" value="Phos_ph_gly_syn"/>
    <property type="match status" value="1"/>
</dbReference>
<protein>
    <recommendedName>
        <fullName evidence="5">CDP-diacylglycerol--glycerol-3-phosphate 3-phosphatidyltransferase</fullName>
        <ecNumber evidence="4">2.7.8.5</ecNumber>
    </recommendedName>
</protein>
<evidence type="ECO:0000256" key="3">
    <source>
        <dbReference type="ARBA" id="ARBA00010441"/>
    </source>
</evidence>
<dbReference type="Pfam" id="PF01066">
    <property type="entry name" value="CDP-OH_P_transf"/>
    <property type="match status" value="1"/>
</dbReference>
<evidence type="ECO:0000256" key="1">
    <source>
        <dbReference type="ARBA" id="ARBA00004141"/>
    </source>
</evidence>
<keyword evidence="13" id="KW-1208">Phospholipid metabolism</keyword>
<evidence type="ECO:0000256" key="8">
    <source>
        <dbReference type="ARBA" id="ARBA00022692"/>
    </source>
</evidence>
<keyword evidence="7 15" id="KW-0808">Transferase</keyword>
<name>A0ABP7P3Z2_9GAMM</name>
<dbReference type="EMBL" id="BAABBO010000007">
    <property type="protein sequence ID" value="GAA3959353.1"/>
    <property type="molecule type" value="Genomic_DNA"/>
</dbReference>
<evidence type="ECO:0000313" key="17">
    <source>
        <dbReference type="EMBL" id="GAA3959353.1"/>
    </source>
</evidence>
<evidence type="ECO:0000313" key="18">
    <source>
        <dbReference type="Proteomes" id="UP001501337"/>
    </source>
</evidence>
<keyword evidence="6" id="KW-0444">Lipid biosynthesis</keyword>
<comment type="caution">
    <text evidence="17">The sequence shown here is derived from an EMBL/GenBank/DDBJ whole genome shotgun (WGS) entry which is preliminary data.</text>
</comment>
<dbReference type="InterPro" id="IPR004570">
    <property type="entry name" value="Phosphatidylglycerol_P_synth"/>
</dbReference>
<evidence type="ECO:0000256" key="12">
    <source>
        <dbReference type="ARBA" id="ARBA00023209"/>
    </source>
</evidence>
<sequence length="232" mass="25877">MSSSVKSRSRATRRSPLDKLSWLPNAITVLRIVLVAPIAWLLLQQDYGFALLLFLAAGLSDGIDGFLARRYDWGSRFGAIADPLADKLLMVVTFAMLSLNGVVHWWLTIIVYGRDIILVSGALAYHYIVGQYEIQPSWLGKLTTFTQILFLLLVLVVVAAHQQLAPSFGVQYPELPFSHDIARLFSDSQRLDDIVSVSHWIAAAVTVASGLHYVMLWGGRFIFERSRMKGQG</sequence>
<keyword evidence="18" id="KW-1185">Reference proteome</keyword>
<dbReference type="InterPro" id="IPR043130">
    <property type="entry name" value="CDP-OH_PTrfase_TM_dom"/>
</dbReference>
<dbReference type="InterPro" id="IPR000462">
    <property type="entry name" value="CDP-OH_P_trans"/>
</dbReference>